<feature type="chain" id="PRO_5002161796" description="Methyltransferase domain-containing protein" evidence="1">
    <location>
        <begin position="37"/>
        <end position="334"/>
    </location>
</feature>
<keyword evidence="1" id="KW-0732">Signal</keyword>
<reference evidence="4" key="2">
    <citation type="submission" date="2015-01" db="EMBL/GenBank/DDBJ databases">
        <title>Evolutionary Origins and Diversification of the Mycorrhizal Mutualists.</title>
        <authorList>
            <consortium name="DOE Joint Genome Institute"/>
            <consortium name="Mycorrhizal Genomics Consortium"/>
            <person name="Kohler A."/>
            <person name="Kuo A."/>
            <person name="Nagy L.G."/>
            <person name="Floudas D."/>
            <person name="Copeland A."/>
            <person name="Barry K.W."/>
            <person name="Cichocki N."/>
            <person name="Veneault-Fourrey C."/>
            <person name="LaButti K."/>
            <person name="Lindquist E.A."/>
            <person name="Lipzen A."/>
            <person name="Lundell T."/>
            <person name="Morin E."/>
            <person name="Murat C."/>
            <person name="Riley R."/>
            <person name="Ohm R."/>
            <person name="Sun H."/>
            <person name="Tunlid A."/>
            <person name="Henrissat B."/>
            <person name="Grigoriev I.V."/>
            <person name="Hibbett D.S."/>
            <person name="Martin F."/>
        </authorList>
    </citation>
    <scope>NUCLEOTIDE SEQUENCE [LARGE SCALE GENOMIC DNA]</scope>
    <source>
        <strain evidence="4">MAFF 305830</strain>
    </source>
</reference>
<dbReference type="Pfam" id="PF13383">
    <property type="entry name" value="Methyltransf_22"/>
    <property type="match status" value="1"/>
</dbReference>
<dbReference type="PANTHER" id="PTHR32026">
    <property type="entry name" value="METHYLTRANSFERASE-LIKE PROTEIN 24"/>
    <property type="match status" value="1"/>
</dbReference>
<feature type="domain" description="Methyltransferase" evidence="2">
    <location>
        <begin position="98"/>
        <end position="300"/>
    </location>
</feature>
<dbReference type="AlphaFoldDB" id="A0A0C3BH71"/>
<accession>A0A0C3BH71</accession>
<dbReference type="Proteomes" id="UP000054097">
    <property type="component" value="Unassembled WGS sequence"/>
</dbReference>
<sequence length="334" mass="38180">MGPPSFNTIHRHPRFALSLLLTLLLTSLLLLAPRSGDPTAFSWRPKGKAVYVDKDYNPGVAMWGDLRKILDYNEGMYQHAIRERKESLRQWGGPGALNNFPQPNSAFYTMWDFFIPAFSCPFPVSRVGVLGDGGKWVCGFERVIHQHDCIVYSSGVAQESSFEKVILEKSATCKIYGYDLSVENWGPQIRDRPEFKSRIAFKPWKLAPKVSASATPPEYSLQGLMKHNGHKFIDILKLDIEGSEFDVLDSLFEEYKGRPLPFGQLQLEIHAGQISFADFLHFWERLEEAGLRPFWTEPNLPSIVFYKSNPDVSEWSFINIRGDHILLHNPEPYN</sequence>
<organism evidence="3 4">
    <name type="scientific">Serendipita vermifera MAFF 305830</name>
    <dbReference type="NCBI Taxonomy" id="933852"/>
    <lineage>
        <taxon>Eukaryota</taxon>
        <taxon>Fungi</taxon>
        <taxon>Dikarya</taxon>
        <taxon>Basidiomycota</taxon>
        <taxon>Agaricomycotina</taxon>
        <taxon>Agaricomycetes</taxon>
        <taxon>Sebacinales</taxon>
        <taxon>Serendipitaceae</taxon>
        <taxon>Serendipita</taxon>
    </lineage>
</organism>
<dbReference type="InterPro" id="IPR025714">
    <property type="entry name" value="Methyltranfer_dom"/>
</dbReference>
<feature type="signal peptide" evidence="1">
    <location>
        <begin position="1"/>
        <end position="36"/>
    </location>
</feature>
<protein>
    <recommendedName>
        <fullName evidence="2">Methyltransferase domain-containing protein</fullName>
    </recommendedName>
</protein>
<reference evidence="3 4" key="1">
    <citation type="submission" date="2014-04" db="EMBL/GenBank/DDBJ databases">
        <authorList>
            <consortium name="DOE Joint Genome Institute"/>
            <person name="Kuo A."/>
            <person name="Zuccaro A."/>
            <person name="Kohler A."/>
            <person name="Nagy L.G."/>
            <person name="Floudas D."/>
            <person name="Copeland A."/>
            <person name="Barry K.W."/>
            <person name="Cichocki N."/>
            <person name="Veneault-Fourrey C."/>
            <person name="LaButti K."/>
            <person name="Lindquist E.A."/>
            <person name="Lipzen A."/>
            <person name="Lundell T."/>
            <person name="Morin E."/>
            <person name="Murat C."/>
            <person name="Sun H."/>
            <person name="Tunlid A."/>
            <person name="Henrissat B."/>
            <person name="Grigoriev I.V."/>
            <person name="Hibbett D.S."/>
            <person name="Martin F."/>
            <person name="Nordberg H.P."/>
            <person name="Cantor M.N."/>
            <person name="Hua S.X."/>
        </authorList>
    </citation>
    <scope>NUCLEOTIDE SEQUENCE [LARGE SCALE GENOMIC DNA]</scope>
    <source>
        <strain evidence="3 4">MAFF 305830</strain>
    </source>
</reference>
<name>A0A0C3BH71_SERVB</name>
<dbReference type="PANTHER" id="PTHR32026:SF10">
    <property type="entry name" value="METHYLTRANSFERASE-LIKE PROTEIN 24-RELATED"/>
    <property type="match status" value="1"/>
</dbReference>
<evidence type="ECO:0000313" key="4">
    <source>
        <dbReference type="Proteomes" id="UP000054097"/>
    </source>
</evidence>
<dbReference type="OrthoDB" id="10006218at2759"/>
<keyword evidence="4" id="KW-1185">Reference proteome</keyword>
<proteinExistence type="predicted"/>
<gene>
    <name evidence="3" type="ORF">M408DRAFT_327786</name>
</gene>
<evidence type="ECO:0000313" key="3">
    <source>
        <dbReference type="EMBL" id="KIM30821.1"/>
    </source>
</evidence>
<dbReference type="EMBL" id="KN824283">
    <property type="protein sequence ID" value="KIM30821.1"/>
    <property type="molecule type" value="Genomic_DNA"/>
</dbReference>
<evidence type="ECO:0000259" key="2">
    <source>
        <dbReference type="Pfam" id="PF13383"/>
    </source>
</evidence>
<evidence type="ECO:0000256" key="1">
    <source>
        <dbReference type="SAM" id="SignalP"/>
    </source>
</evidence>
<dbReference type="STRING" id="933852.A0A0C3BH71"/>
<dbReference type="InterPro" id="IPR026913">
    <property type="entry name" value="METTL24"/>
</dbReference>
<dbReference type="HOGENOM" id="CLU_066046_1_0_1"/>